<evidence type="ECO:0000256" key="1">
    <source>
        <dbReference type="SAM" id="Phobius"/>
    </source>
</evidence>
<keyword evidence="1" id="KW-0812">Transmembrane</keyword>
<organism evidence="2 3">
    <name type="scientific">Acinetobacter wuhouensis</name>
    <dbReference type="NCBI Taxonomy" id="1879050"/>
    <lineage>
        <taxon>Bacteria</taxon>
        <taxon>Pseudomonadati</taxon>
        <taxon>Pseudomonadota</taxon>
        <taxon>Gammaproteobacteria</taxon>
        <taxon>Moraxellales</taxon>
        <taxon>Moraxellaceae</taxon>
        <taxon>Acinetobacter</taxon>
    </lineage>
</organism>
<proteinExistence type="predicted"/>
<protein>
    <submittedName>
        <fullName evidence="2">Uncharacterized protein</fullName>
    </submittedName>
</protein>
<feature type="transmembrane region" description="Helical" evidence="1">
    <location>
        <begin position="70"/>
        <end position="90"/>
    </location>
</feature>
<name>A0A3G2SYX1_9GAMM</name>
<dbReference type="Proteomes" id="UP000279962">
    <property type="component" value="Chromosome"/>
</dbReference>
<keyword evidence="1" id="KW-1133">Transmembrane helix</keyword>
<evidence type="ECO:0000313" key="2">
    <source>
        <dbReference type="EMBL" id="AYO53061.1"/>
    </source>
</evidence>
<keyword evidence="1" id="KW-0472">Membrane</keyword>
<feature type="transmembrane region" description="Helical" evidence="1">
    <location>
        <begin position="6"/>
        <end position="25"/>
    </location>
</feature>
<feature type="transmembrane region" description="Helical" evidence="1">
    <location>
        <begin position="37"/>
        <end position="58"/>
    </location>
</feature>
<accession>A0A3G2SYX1</accession>
<dbReference type="AlphaFoldDB" id="A0A3G2SYX1"/>
<dbReference type="EMBL" id="CP033133">
    <property type="protein sequence ID" value="AYO53061.1"/>
    <property type="molecule type" value="Genomic_DNA"/>
</dbReference>
<sequence>MSVVEDLFICALFAFSSLLITLIGLSNLKSESNEETIYIGKILLGCIYGTLCTIAMVYIADTSFLRHELILRIIITTILFYTAVYFSILYKVKFKNRKSILIIFLASIPFFTQ</sequence>
<evidence type="ECO:0000313" key="3">
    <source>
        <dbReference type="Proteomes" id="UP000279962"/>
    </source>
</evidence>
<gene>
    <name evidence="2" type="ORF">CDG68_04990</name>
</gene>
<reference evidence="2 3" key="1">
    <citation type="submission" date="2018-10" db="EMBL/GenBank/DDBJ databases">
        <title>The complete genome of Acinetobacter wuhouensis strain WCHAW010062.</title>
        <authorList>
            <person name="Hu Y."/>
            <person name="Long H."/>
            <person name="Feng Y."/>
            <person name="Zong Z."/>
        </authorList>
    </citation>
    <scope>NUCLEOTIDE SEQUENCE [LARGE SCALE GENOMIC DNA]</scope>
    <source>
        <strain evidence="2 3">WCHAW010062</strain>
    </source>
</reference>